<evidence type="ECO:0000256" key="1">
    <source>
        <dbReference type="ARBA" id="ARBA00023015"/>
    </source>
</evidence>
<dbReference type="Pfam" id="PF07702">
    <property type="entry name" value="UTRA"/>
    <property type="match status" value="1"/>
</dbReference>
<evidence type="ECO:0000313" key="6">
    <source>
        <dbReference type="Proteomes" id="UP000249070"/>
    </source>
</evidence>
<feature type="domain" description="HTH gntR-type" evidence="4">
    <location>
        <begin position="1"/>
        <end position="67"/>
    </location>
</feature>
<dbReference type="InterPro" id="IPR011663">
    <property type="entry name" value="UTRA"/>
</dbReference>
<dbReference type="CDD" id="cd07377">
    <property type="entry name" value="WHTH_GntR"/>
    <property type="match status" value="1"/>
</dbReference>
<comment type="caution">
    <text evidence="5">The sequence shown here is derived from an EMBL/GenBank/DDBJ whole genome shotgun (WGS) entry which is preliminary data.</text>
</comment>
<dbReference type="GO" id="GO:0045892">
    <property type="term" value="P:negative regulation of DNA-templated transcription"/>
    <property type="evidence" value="ECO:0007669"/>
    <property type="project" value="TreeGrafter"/>
</dbReference>
<dbReference type="SUPFAM" id="SSF46785">
    <property type="entry name" value="Winged helix' DNA-binding domain"/>
    <property type="match status" value="1"/>
</dbReference>
<evidence type="ECO:0000313" key="5">
    <source>
        <dbReference type="EMBL" id="PZM52927.1"/>
    </source>
</evidence>
<keyword evidence="1" id="KW-0805">Transcription regulation</keyword>
<dbReference type="PANTHER" id="PTHR44846:SF1">
    <property type="entry name" value="MANNOSYL-D-GLYCERATE TRANSPORT_METABOLISM SYSTEM REPRESSOR MNGR-RELATED"/>
    <property type="match status" value="1"/>
</dbReference>
<proteinExistence type="predicted"/>
<name>A0AB73TLR8_ENTFC</name>
<dbReference type="Proteomes" id="UP000249070">
    <property type="component" value="Unassembled WGS sequence"/>
</dbReference>
<dbReference type="InterPro" id="IPR050679">
    <property type="entry name" value="Bact_HTH_transcr_reg"/>
</dbReference>
<dbReference type="GO" id="GO:0003677">
    <property type="term" value="F:DNA binding"/>
    <property type="evidence" value="ECO:0007669"/>
    <property type="project" value="UniProtKB-KW"/>
</dbReference>
<accession>A0AB73TLR8</accession>
<protein>
    <submittedName>
        <fullName evidence="5">GntR family transcriptional regulator</fullName>
    </submittedName>
</protein>
<dbReference type="SMART" id="SM00866">
    <property type="entry name" value="UTRA"/>
    <property type="match status" value="1"/>
</dbReference>
<keyword evidence="2" id="KW-0238">DNA-binding</keyword>
<dbReference type="PRINTS" id="PR00035">
    <property type="entry name" value="HTHGNTR"/>
</dbReference>
<dbReference type="SMART" id="SM00345">
    <property type="entry name" value="HTH_GNTR"/>
    <property type="match status" value="1"/>
</dbReference>
<evidence type="ECO:0000256" key="2">
    <source>
        <dbReference type="ARBA" id="ARBA00023125"/>
    </source>
</evidence>
<dbReference type="InterPro" id="IPR000524">
    <property type="entry name" value="Tscrpt_reg_HTH_GntR"/>
</dbReference>
<evidence type="ECO:0000256" key="3">
    <source>
        <dbReference type="ARBA" id="ARBA00023163"/>
    </source>
</evidence>
<dbReference type="InterPro" id="IPR036390">
    <property type="entry name" value="WH_DNA-bd_sf"/>
</dbReference>
<dbReference type="Gene3D" id="1.10.10.10">
    <property type="entry name" value="Winged helix-like DNA-binding domain superfamily/Winged helix DNA-binding domain"/>
    <property type="match status" value="1"/>
</dbReference>
<dbReference type="InterPro" id="IPR036388">
    <property type="entry name" value="WH-like_DNA-bd_sf"/>
</dbReference>
<evidence type="ECO:0000259" key="4">
    <source>
        <dbReference type="PROSITE" id="PS50949"/>
    </source>
</evidence>
<dbReference type="InterPro" id="IPR028978">
    <property type="entry name" value="Chorismate_lyase_/UTRA_dom_sf"/>
</dbReference>
<dbReference type="RefSeq" id="WP_060804891.1">
    <property type="nucleotide sequence ID" value="NZ_CANNSD010000001.1"/>
</dbReference>
<dbReference type="SUPFAM" id="SSF64288">
    <property type="entry name" value="Chorismate lyase-like"/>
    <property type="match status" value="1"/>
</dbReference>
<dbReference type="Pfam" id="PF00392">
    <property type="entry name" value="GntR"/>
    <property type="match status" value="1"/>
</dbReference>
<dbReference type="PANTHER" id="PTHR44846">
    <property type="entry name" value="MANNOSYL-D-GLYCERATE TRANSPORT/METABOLISM SYSTEM REPRESSOR MNGR-RELATED"/>
    <property type="match status" value="1"/>
</dbReference>
<dbReference type="PROSITE" id="PS50949">
    <property type="entry name" value="HTH_GNTR"/>
    <property type="match status" value="1"/>
</dbReference>
<dbReference type="EMBL" id="QHGU01000141">
    <property type="protein sequence ID" value="PZM52927.1"/>
    <property type="molecule type" value="Genomic_DNA"/>
</dbReference>
<gene>
    <name evidence="5" type="ORF">DKP91_14715</name>
</gene>
<dbReference type="Gene3D" id="3.40.1410.10">
    <property type="entry name" value="Chorismate lyase-like"/>
    <property type="match status" value="1"/>
</dbReference>
<reference evidence="5 6" key="1">
    <citation type="submission" date="2018-05" db="EMBL/GenBank/DDBJ databases">
        <title>Vancomycin-resistant Enterococcus faecium strain from Chelyabinsk, Russia.</title>
        <authorList>
            <person name="Gostev V."/>
            <person name="Goncharov A."/>
            <person name="Kolodzhieva V."/>
            <person name="Suvorov A."/>
            <person name="Sidorenko S."/>
            <person name="Zueva L."/>
        </authorList>
    </citation>
    <scope>NUCLEOTIDE SEQUENCE [LARGE SCALE GENOMIC DNA]</scope>
    <source>
        <strain evidence="5 6">20</strain>
    </source>
</reference>
<sequence>MIFDKVKEQIRKVYITTDRKSELLPSERDLAQEFSVSRPTIRKALASLEDEGIISKNEGRGYLVKPASEKYVDHELDSFIGFFQDAVQQGKKISSKIIQQTIIPADSTISECLEIEQNTLVLVLERIRYIDDYPTCIAKSCIPLSVLPEIVEHDFAKESLFSVLESRGIRLAYAKRSIEVTPPTDLENLYLDLEKNEPVFVFTSIGFAKNQKPFEYEISKYPAYKTKFESTVSK</sequence>
<organism evidence="5 6">
    <name type="scientific">Enterococcus faecium</name>
    <name type="common">Streptococcus faecium</name>
    <dbReference type="NCBI Taxonomy" id="1352"/>
    <lineage>
        <taxon>Bacteria</taxon>
        <taxon>Bacillati</taxon>
        <taxon>Bacillota</taxon>
        <taxon>Bacilli</taxon>
        <taxon>Lactobacillales</taxon>
        <taxon>Enterococcaceae</taxon>
        <taxon>Enterococcus</taxon>
    </lineage>
</organism>
<keyword evidence="3" id="KW-0804">Transcription</keyword>
<dbReference type="AlphaFoldDB" id="A0AB73TLR8"/>
<dbReference type="GO" id="GO:0003700">
    <property type="term" value="F:DNA-binding transcription factor activity"/>
    <property type="evidence" value="ECO:0007669"/>
    <property type="project" value="InterPro"/>
</dbReference>